<accession>A0A833SLI1</accession>
<organism evidence="1 2">
    <name type="scientific">Phytophthora infestans</name>
    <name type="common">Potato late blight agent</name>
    <name type="synonym">Botrytis infestans</name>
    <dbReference type="NCBI Taxonomy" id="4787"/>
    <lineage>
        <taxon>Eukaryota</taxon>
        <taxon>Sar</taxon>
        <taxon>Stramenopiles</taxon>
        <taxon>Oomycota</taxon>
        <taxon>Peronosporomycetes</taxon>
        <taxon>Peronosporales</taxon>
        <taxon>Peronosporaceae</taxon>
        <taxon>Phytophthora</taxon>
    </lineage>
</organism>
<gene>
    <name evidence="1" type="ORF">GN244_ATG13156</name>
</gene>
<sequence>MVNKKIIVRSTALRRGGYLREYTSSRSNVRFLVYNATAVQVSEPPLRYYAPSRGRSEEVLEVVNQIKDQLDLANKYCPCRYYAKMHDCGHLQYALQLA</sequence>
<dbReference type="EMBL" id="WSZM01000341">
    <property type="protein sequence ID" value="KAF4034869.1"/>
    <property type="molecule type" value="Genomic_DNA"/>
</dbReference>
<dbReference type="AlphaFoldDB" id="A0A833SLI1"/>
<keyword evidence="2" id="KW-1185">Reference proteome</keyword>
<evidence type="ECO:0000313" key="1">
    <source>
        <dbReference type="EMBL" id="KAF4034869.1"/>
    </source>
</evidence>
<evidence type="ECO:0000313" key="2">
    <source>
        <dbReference type="Proteomes" id="UP000602510"/>
    </source>
</evidence>
<reference evidence="1" key="1">
    <citation type="submission" date="2020-04" db="EMBL/GenBank/DDBJ databases">
        <title>Hybrid Assembly of Korean Phytophthora infestans isolates.</title>
        <authorList>
            <person name="Prokchorchik M."/>
            <person name="Lee Y."/>
            <person name="Seo J."/>
            <person name="Cho J.-H."/>
            <person name="Park Y.-E."/>
            <person name="Jang D.-C."/>
            <person name="Im J.-S."/>
            <person name="Choi J.-G."/>
            <person name="Park H.-J."/>
            <person name="Lee G.-B."/>
            <person name="Lee Y.-G."/>
            <person name="Hong S.-Y."/>
            <person name="Cho K."/>
            <person name="Sohn K.H."/>
        </authorList>
    </citation>
    <scope>NUCLEOTIDE SEQUENCE</scope>
    <source>
        <strain evidence="1">KR_1_A1</strain>
    </source>
</reference>
<dbReference type="Proteomes" id="UP000602510">
    <property type="component" value="Unassembled WGS sequence"/>
</dbReference>
<comment type="caution">
    <text evidence="1">The sequence shown here is derived from an EMBL/GenBank/DDBJ whole genome shotgun (WGS) entry which is preliminary data.</text>
</comment>
<name>A0A833SLI1_PHYIN</name>
<proteinExistence type="predicted"/>
<protein>
    <recommendedName>
        <fullName evidence="3">SWIM-type domain-containing protein</fullName>
    </recommendedName>
</protein>
<evidence type="ECO:0008006" key="3">
    <source>
        <dbReference type="Google" id="ProtNLM"/>
    </source>
</evidence>